<dbReference type="InParanoid" id="A0A2R6PY05"/>
<comment type="caution">
    <text evidence="1">The sequence shown here is derived from an EMBL/GenBank/DDBJ whole genome shotgun (WGS) entry which is preliminary data.</text>
</comment>
<dbReference type="Gramene" id="PSR98422">
    <property type="protein sequence ID" value="PSR98422"/>
    <property type="gene ID" value="CEY00_Acc25029"/>
</dbReference>
<gene>
    <name evidence="1" type="ORF">CEY00_Acc25029</name>
</gene>
<reference evidence="2" key="2">
    <citation type="journal article" date="2018" name="BMC Genomics">
        <title>A manually annotated Actinidia chinensis var. chinensis (kiwifruit) genome highlights the challenges associated with draft genomes and gene prediction in plants.</title>
        <authorList>
            <person name="Pilkington S.M."/>
            <person name="Crowhurst R."/>
            <person name="Hilario E."/>
            <person name="Nardozza S."/>
            <person name="Fraser L."/>
            <person name="Peng Y."/>
            <person name="Gunaseelan K."/>
            <person name="Simpson R."/>
            <person name="Tahir J."/>
            <person name="Deroles S.C."/>
            <person name="Templeton K."/>
            <person name="Luo Z."/>
            <person name="Davy M."/>
            <person name="Cheng C."/>
            <person name="McNeilage M."/>
            <person name="Scaglione D."/>
            <person name="Liu Y."/>
            <person name="Zhang Q."/>
            <person name="Datson P."/>
            <person name="De Silva N."/>
            <person name="Gardiner S.E."/>
            <person name="Bassett H."/>
            <person name="Chagne D."/>
            <person name="McCallum J."/>
            <person name="Dzierzon H."/>
            <person name="Deng C."/>
            <person name="Wang Y.Y."/>
            <person name="Barron L."/>
            <person name="Manako K."/>
            <person name="Bowen J."/>
            <person name="Foster T.M."/>
            <person name="Erridge Z.A."/>
            <person name="Tiffin H."/>
            <person name="Waite C.N."/>
            <person name="Davies K.M."/>
            <person name="Grierson E.P."/>
            <person name="Laing W.A."/>
            <person name="Kirk R."/>
            <person name="Chen X."/>
            <person name="Wood M."/>
            <person name="Montefiori M."/>
            <person name="Brummell D.A."/>
            <person name="Schwinn K.E."/>
            <person name="Catanach A."/>
            <person name="Fullerton C."/>
            <person name="Li D."/>
            <person name="Meiyalaghan S."/>
            <person name="Nieuwenhuizen N."/>
            <person name="Read N."/>
            <person name="Prakash R."/>
            <person name="Hunter D."/>
            <person name="Zhang H."/>
            <person name="McKenzie M."/>
            <person name="Knabel M."/>
            <person name="Harris A."/>
            <person name="Allan A.C."/>
            <person name="Gleave A."/>
            <person name="Chen A."/>
            <person name="Janssen B.J."/>
            <person name="Plunkett B."/>
            <person name="Ampomah-Dwamena C."/>
            <person name="Voogd C."/>
            <person name="Leif D."/>
            <person name="Lafferty D."/>
            <person name="Souleyre E.J.F."/>
            <person name="Varkonyi-Gasic E."/>
            <person name="Gambi F."/>
            <person name="Hanley J."/>
            <person name="Yao J.L."/>
            <person name="Cheung J."/>
            <person name="David K.M."/>
            <person name="Warren B."/>
            <person name="Marsh K."/>
            <person name="Snowden K.C."/>
            <person name="Lin-Wang K."/>
            <person name="Brian L."/>
            <person name="Martinez-Sanchez M."/>
            <person name="Wang M."/>
            <person name="Ileperuma N."/>
            <person name="Macnee N."/>
            <person name="Campin R."/>
            <person name="McAtee P."/>
            <person name="Drummond R.S.M."/>
            <person name="Espley R.V."/>
            <person name="Ireland H.S."/>
            <person name="Wu R."/>
            <person name="Atkinson R.G."/>
            <person name="Karunairetnam S."/>
            <person name="Bulley S."/>
            <person name="Chunkath S."/>
            <person name="Hanley Z."/>
            <person name="Storey R."/>
            <person name="Thrimawithana A.H."/>
            <person name="Thomson S."/>
            <person name="David C."/>
            <person name="Testolin R."/>
            <person name="Huang H."/>
            <person name="Hellens R.P."/>
            <person name="Schaffer R.J."/>
        </authorList>
    </citation>
    <scope>NUCLEOTIDE SEQUENCE [LARGE SCALE GENOMIC DNA]</scope>
    <source>
        <strain evidence="2">cv. Red5</strain>
    </source>
</reference>
<accession>A0A2R6PY05</accession>
<organism evidence="1 2">
    <name type="scientific">Actinidia chinensis var. chinensis</name>
    <name type="common">Chinese soft-hair kiwi</name>
    <dbReference type="NCBI Taxonomy" id="1590841"/>
    <lineage>
        <taxon>Eukaryota</taxon>
        <taxon>Viridiplantae</taxon>
        <taxon>Streptophyta</taxon>
        <taxon>Embryophyta</taxon>
        <taxon>Tracheophyta</taxon>
        <taxon>Spermatophyta</taxon>
        <taxon>Magnoliopsida</taxon>
        <taxon>eudicotyledons</taxon>
        <taxon>Gunneridae</taxon>
        <taxon>Pentapetalae</taxon>
        <taxon>asterids</taxon>
        <taxon>Ericales</taxon>
        <taxon>Actinidiaceae</taxon>
        <taxon>Actinidia</taxon>
    </lineage>
</organism>
<evidence type="ECO:0000313" key="1">
    <source>
        <dbReference type="EMBL" id="PSR98422.1"/>
    </source>
</evidence>
<dbReference type="Proteomes" id="UP000241394">
    <property type="component" value="Chromosome LG22"/>
</dbReference>
<name>A0A2R6PY05_ACTCC</name>
<keyword evidence="2" id="KW-1185">Reference proteome</keyword>
<dbReference type="EMBL" id="NKQK01000022">
    <property type="protein sequence ID" value="PSR98422.1"/>
    <property type="molecule type" value="Genomic_DNA"/>
</dbReference>
<evidence type="ECO:0000313" key="2">
    <source>
        <dbReference type="Proteomes" id="UP000241394"/>
    </source>
</evidence>
<proteinExistence type="predicted"/>
<reference evidence="1 2" key="1">
    <citation type="submission" date="2017-07" db="EMBL/GenBank/DDBJ databases">
        <title>An improved, manually edited Actinidia chinensis var. chinensis (kiwifruit) genome highlights the challenges associated with draft genomes and gene prediction in plants.</title>
        <authorList>
            <person name="Pilkington S."/>
            <person name="Crowhurst R."/>
            <person name="Hilario E."/>
            <person name="Nardozza S."/>
            <person name="Fraser L."/>
            <person name="Peng Y."/>
            <person name="Gunaseelan K."/>
            <person name="Simpson R."/>
            <person name="Tahir J."/>
            <person name="Deroles S."/>
            <person name="Templeton K."/>
            <person name="Luo Z."/>
            <person name="Davy M."/>
            <person name="Cheng C."/>
            <person name="Mcneilage M."/>
            <person name="Scaglione D."/>
            <person name="Liu Y."/>
            <person name="Zhang Q."/>
            <person name="Datson P."/>
            <person name="De Silva N."/>
            <person name="Gardiner S."/>
            <person name="Bassett H."/>
            <person name="Chagne D."/>
            <person name="Mccallum J."/>
            <person name="Dzierzon H."/>
            <person name="Deng C."/>
            <person name="Wang Y.-Y."/>
            <person name="Barron N."/>
            <person name="Manako K."/>
            <person name="Bowen J."/>
            <person name="Foster T."/>
            <person name="Erridge Z."/>
            <person name="Tiffin H."/>
            <person name="Waite C."/>
            <person name="Davies K."/>
            <person name="Grierson E."/>
            <person name="Laing W."/>
            <person name="Kirk R."/>
            <person name="Chen X."/>
            <person name="Wood M."/>
            <person name="Montefiori M."/>
            <person name="Brummell D."/>
            <person name="Schwinn K."/>
            <person name="Catanach A."/>
            <person name="Fullerton C."/>
            <person name="Li D."/>
            <person name="Meiyalaghan S."/>
            <person name="Nieuwenhuizen N."/>
            <person name="Read N."/>
            <person name="Prakash R."/>
            <person name="Hunter D."/>
            <person name="Zhang H."/>
            <person name="Mckenzie M."/>
            <person name="Knabel M."/>
            <person name="Harris A."/>
            <person name="Allan A."/>
            <person name="Chen A."/>
            <person name="Janssen B."/>
            <person name="Plunkett B."/>
            <person name="Dwamena C."/>
            <person name="Voogd C."/>
            <person name="Leif D."/>
            <person name="Lafferty D."/>
            <person name="Souleyre E."/>
            <person name="Varkonyi-Gasic E."/>
            <person name="Gambi F."/>
            <person name="Hanley J."/>
            <person name="Yao J.-L."/>
            <person name="Cheung J."/>
            <person name="David K."/>
            <person name="Warren B."/>
            <person name="Marsh K."/>
            <person name="Snowden K."/>
            <person name="Lin-Wang K."/>
            <person name="Brian L."/>
            <person name="Martinez-Sanchez M."/>
            <person name="Wang M."/>
            <person name="Ileperuma N."/>
            <person name="Macnee N."/>
            <person name="Campin R."/>
            <person name="Mcatee P."/>
            <person name="Drummond R."/>
            <person name="Espley R."/>
            <person name="Ireland H."/>
            <person name="Wu R."/>
            <person name="Atkinson R."/>
            <person name="Karunairetnam S."/>
            <person name="Bulley S."/>
            <person name="Chunkath S."/>
            <person name="Hanley Z."/>
            <person name="Storey R."/>
            <person name="Thrimawithana A."/>
            <person name="Thomson S."/>
            <person name="David C."/>
            <person name="Testolin R."/>
        </authorList>
    </citation>
    <scope>NUCLEOTIDE SEQUENCE [LARGE SCALE GENOMIC DNA]</scope>
    <source>
        <strain evidence="2">cv. Red5</strain>
        <tissue evidence="1">Young leaf</tissue>
    </source>
</reference>
<sequence length="153" mass="17379">MANGQKLTINCSERYLGSYSYDCIHETVNEAEDLREDDVWSVVEDVVNGSEHYSIGGSQGTWHPRAAVESNESTTRVGATFAGCPWHLKILAKPPRPRWCTNYVARVVYRVHVGTTWPHQHLLMCHIGQKFTESTRLSRCTTLTMVQTIKTLR</sequence>
<dbReference type="AlphaFoldDB" id="A0A2R6PY05"/>
<protein>
    <submittedName>
        <fullName evidence="1">Double-stranded RNA-specific editase</fullName>
    </submittedName>
</protein>